<keyword evidence="7" id="KW-0732">Signal</keyword>
<dbReference type="Gene3D" id="2.115.10.20">
    <property type="entry name" value="Glycosyl hydrolase domain, family 43"/>
    <property type="match status" value="1"/>
</dbReference>
<keyword evidence="5 6" id="KW-0326">Glycosidase</keyword>
<dbReference type="GO" id="GO:0016787">
    <property type="term" value="F:hydrolase activity"/>
    <property type="evidence" value="ECO:0007669"/>
    <property type="project" value="UniProtKB-KW"/>
</dbReference>
<dbReference type="PANTHER" id="PTHR43772">
    <property type="entry name" value="ENDO-1,4-BETA-XYLANASE"/>
    <property type="match status" value="1"/>
</dbReference>
<feature type="chain" id="PRO_5046555771" evidence="7">
    <location>
        <begin position="27"/>
        <end position="374"/>
    </location>
</feature>
<proteinExistence type="inferred from homology"/>
<dbReference type="PROSITE" id="PS51257">
    <property type="entry name" value="PROKAR_LIPOPROTEIN"/>
    <property type="match status" value="1"/>
</dbReference>
<comment type="similarity">
    <text evidence="1 6">Belongs to the glycosyl hydrolase 43 family.</text>
</comment>
<evidence type="ECO:0000313" key="9">
    <source>
        <dbReference type="Proteomes" id="UP001595555"/>
    </source>
</evidence>
<accession>A0ABV7FL23</accession>
<evidence type="ECO:0000256" key="1">
    <source>
        <dbReference type="ARBA" id="ARBA00009865"/>
    </source>
</evidence>
<dbReference type="InterPro" id="IPR023296">
    <property type="entry name" value="Glyco_hydro_beta-prop_sf"/>
</dbReference>
<sequence>MSYRKTLLPLALGAALLGTGCSDKNAAPETPQNTQSLINSASAKPEQFINQPLVTHRYTADPAAHVFNDRVYIYPSHDIDSGITSDGEGDKFDMKDYHVFSMAKNSLAQPNAEVTDHGAVLKLEDIPWASRQLWAPDAAEKNGQFFLYFPAKDKDGIFRLGVARSNSPSGPFAAEPTPMDGSFSIDPAVFKDDDGSHYLYFGGIWGGQLQRWASGSYEEEDKYPASNQPALSPKVARLSDDMLQFAEAPRDVQILDNTGNPLLGSDSNRRFFEGAWLHKYNGKYYFSYSTGDTHYIAYATGDNPYGPFTHQGIILMPVLGWTTHHSIVQVDGKWFLFYHDSQISGGKTYLRNMKVTELIHNDDGSIRTLDAYLD</sequence>
<evidence type="ECO:0000256" key="2">
    <source>
        <dbReference type="ARBA" id="ARBA00022651"/>
    </source>
</evidence>
<evidence type="ECO:0000256" key="5">
    <source>
        <dbReference type="ARBA" id="ARBA00023295"/>
    </source>
</evidence>
<dbReference type="SUPFAM" id="SSF75005">
    <property type="entry name" value="Arabinanase/levansucrase/invertase"/>
    <property type="match status" value="1"/>
</dbReference>
<evidence type="ECO:0000313" key="8">
    <source>
        <dbReference type="EMBL" id="MFC3117167.1"/>
    </source>
</evidence>
<dbReference type="Pfam" id="PF04616">
    <property type="entry name" value="Glyco_hydro_43"/>
    <property type="match status" value="1"/>
</dbReference>
<dbReference type="RefSeq" id="WP_378121188.1">
    <property type="nucleotide sequence ID" value="NZ_JBHRTF010000015.1"/>
</dbReference>
<organism evidence="8 9">
    <name type="scientific">Cellvibrio fontiphilus</name>
    <dbReference type="NCBI Taxonomy" id="1815559"/>
    <lineage>
        <taxon>Bacteria</taxon>
        <taxon>Pseudomonadati</taxon>
        <taxon>Pseudomonadota</taxon>
        <taxon>Gammaproteobacteria</taxon>
        <taxon>Cellvibrionales</taxon>
        <taxon>Cellvibrionaceae</taxon>
        <taxon>Cellvibrio</taxon>
    </lineage>
</organism>
<dbReference type="InterPro" id="IPR052176">
    <property type="entry name" value="Glycosyl_Hydrlase_43_Enz"/>
</dbReference>
<dbReference type="PANTHER" id="PTHR43772:SF2">
    <property type="entry name" value="PUTATIVE (AFU_ORTHOLOGUE AFUA_2G04480)-RELATED"/>
    <property type="match status" value="1"/>
</dbReference>
<keyword evidence="3 6" id="KW-0378">Hydrolase</keyword>
<keyword evidence="4" id="KW-0119">Carbohydrate metabolism</keyword>
<evidence type="ECO:0000256" key="4">
    <source>
        <dbReference type="ARBA" id="ARBA00023277"/>
    </source>
</evidence>
<dbReference type="InterPro" id="IPR006710">
    <property type="entry name" value="Glyco_hydro_43"/>
</dbReference>
<evidence type="ECO:0000256" key="7">
    <source>
        <dbReference type="SAM" id="SignalP"/>
    </source>
</evidence>
<dbReference type="Proteomes" id="UP001595555">
    <property type="component" value="Unassembled WGS sequence"/>
</dbReference>
<comment type="caution">
    <text evidence="8">The sequence shown here is derived from an EMBL/GenBank/DDBJ whole genome shotgun (WGS) entry which is preliminary data.</text>
</comment>
<dbReference type="EMBL" id="JBHRTF010000015">
    <property type="protein sequence ID" value="MFC3117167.1"/>
    <property type="molecule type" value="Genomic_DNA"/>
</dbReference>
<feature type="signal peptide" evidence="7">
    <location>
        <begin position="1"/>
        <end position="26"/>
    </location>
</feature>
<evidence type="ECO:0000256" key="3">
    <source>
        <dbReference type="ARBA" id="ARBA00022801"/>
    </source>
</evidence>
<reference evidence="9" key="1">
    <citation type="journal article" date="2019" name="Int. J. Syst. Evol. Microbiol.">
        <title>The Global Catalogue of Microorganisms (GCM) 10K type strain sequencing project: providing services to taxonomists for standard genome sequencing and annotation.</title>
        <authorList>
            <consortium name="The Broad Institute Genomics Platform"/>
            <consortium name="The Broad Institute Genome Sequencing Center for Infectious Disease"/>
            <person name="Wu L."/>
            <person name="Ma J."/>
        </authorList>
    </citation>
    <scope>NUCLEOTIDE SEQUENCE [LARGE SCALE GENOMIC DNA]</scope>
    <source>
        <strain evidence="9">KCTC 52237</strain>
    </source>
</reference>
<keyword evidence="2" id="KW-0624">Polysaccharide degradation</keyword>
<evidence type="ECO:0000256" key="6">
    <source>
        <dbReference type="RuleBase" id="RU361187"/>
    </source>
</evidence>
<keyword evidence="9" id="KW-1185">Reference proteome</keyword>
<keyword evidence="2" id="KW-0858">Xylan degradation</keyword>
<dbReference type="CDD" id="cd18619">
    <property type="entry name" value="GH43_CoXyl43_like"/>
    <property type="match status" value="1"/>
</dbReference>
<gene>
    <name evidence="8" type="ORF">ACFODX_16485</name>
</gene>
<protein>
    <submittedName>
        <fullName evidence="8">Glycoside hydrolase family 43 protein</fullName>
    </submittedName>
</protein>
<name>A0ABV7FL23_9GAMM</name>